<name>A0A5D3D3G7_CUCMM</name>
<dbReference type="PANTHER" id="PTHR11439">
    <property type="entry name" value="GAG-POL-RELATED RETROTRANSPOSON"/>
    <property type="match status" value="1"/>
</dbReference>
<evidence type="ECO:0000313" key="3">
    <source>
        <dbReference type="Proteomes" id="UP000321947"/>
    </source>
</evidence>
<comment type="caution">
    <text evidence="2">The sequence shown here is derived from an EMBL/GenBank/DDBJ whole genome shotgun (WGS) entry which is preliminary data.</text>
</comment>
<accession>A0A5D3D3G7</accession>
<reference evidence="2 3" key="1">
    <citation type="submission" date="2019-08" db="EMBL/GenBank/DDBJ databases">
        <title>Draft genome sequences of two oriental melons (Cucumis melo L. var makuwa).</title>
        <authorList>
            <person name="Kwon S.-Y."/>
        </authorList>
    </citation>
    <scope>NUCLEOTIDE SEQUENCE [LARGE SCALE GENOMIC DNA]</scope>
    <source>
        <strain evidence="3">cv. Chang Bougi</strain>
        <tissue evidence="2">Leaf</tissue>
    </source>
</reference>
<protein>
    <submittedName>
        <fullName evidence="2">Putative mitochondrial protein</fullName>
    </submittedName>
</protein>
<dbReference type="PANTHER" id="PTHR11439:SF463">
    <property type="entry name" value="REVERSE TRANSCRIPTASE TY1_COPIA-TYPE DOMAIN-CONTAINING PROTEIN"/>
    <property type="match status" value="1"/>
</dbReference>
<dbReference type="EMBL" id="SSTD01007927">
    <property type="protein sequence ID" value="TYK18154.1"/>
    <property type="molecule type" value="Genomic_DNA"/>
</dbReference>
<gene>
    <name evidence="2" type="ORF">E5676_scaffold411G00860</name>
</gene>
<evidence type="ECO:0000313" key="2">
    <source>
        <dbReference type="EMBL" id="TYK18154.1"/>
    </source>
</evidence>
<dbReference type="Proteomes" id="UP000321947">
    <property type="component" value="Unassembled WGS sequence"/>
</dbReference>
<proteinExistence type="predicted"/>
<dbReference type="AlphaFoldDB" id="A0A5D3D3G7"/>
<feature type="region of interest" description="Disordered" evidence="1">
    <location>
        <begin position="272"/>
        <end position="340"/>
    </location>
</feature>
<organism evidence="2 3">
    <name type="scientific">Cucumis melo var. makuwa</name>
    <name type="common">Oriental melon</name>
    <dbReference type="NCBI Taxonomy" id="1194695"/>
    <lineage>
        <taxon>Eukaryota</taxon>
        <taxon>Viridiplantae</taxon>
        <taxon>Streptophyta</taxon>
        <taxon>Embryophyta</taxon>
        <taxon>Tracheophyta</taxon>
        <taxon>Spermatophyta</taxon>
        <taxon>Magnoliopsida</taxon>
        <taxon>eudicotyledons</taxon>
        <taxon>Gunneridae</taxon>
        <taxon>Pentapetalae</taxon>
        <taxon>rosids</taxon>
        <taxon>fabids</taxon>
        <taxon>Cucurbitales</taxon>
        <taxon>Cucurbitaceae</taxon>
        <taxon>Benincaseae</taxon>
        <taxon>Cucumis</taxon>
    </lineage>
</organism>
<sequence>MLKLPKDIDGARANHKLYKSIIGSLVSLPASRLDIAYAVGICARYQAGPRTSHLEAVKRILKYVHGKSDFGILYSYDTTSILVGYCDADWAGSSDDKKSTSGGCFFLGNNLISWFTMGFGVNDIIVNTRKEAGGLKVLHHEDCIVSHKKSQAEVSCKLPTQTVDSSFPATSSTHASNISATPLSDMDSDDLNDVPLACLLKKTIFPEVTGEMPAAPSMSVHSQESSSIEEVFVPTPCIPLASNVQPGPLVHFPSSASLPFESNVAYASVPDNVPGDVSAAPEGSTDVRSDENEVDPPNPDMCFEDVPTHADDNPAVPSGSPEIPVAPKPASGNFNKIDAI</sequence>
<evidence type="ECO:0000256" key="1">
    <source>
        <dbReference type="SAM" id="MobiDB-lite"/>
    </source>
</evidence>